<evidence type="ECO:0000256" key="1">
    <source>
        <dbReference type="SAM" id="MobiDB-lite"/>
    </source>
</evidence>
<feature type="region of interest" description="Disordered" evidence="1">
    <location>
        <begin position="1"/>
        <end position="28"/>
    </location>
</feature>
<dbReference type="Proteomes" id="UP000004508">
    <property type="component" value="Unassembled WGS sequence"/>
</dbReference>
<dbReference type="GO" id="GO:0016829">
    <property type="term" value="F:lyase activity"/>
    <property type="evidence" value="ECO:0007669"/>
    <property type="project" value="UniProtKB-KW"/>
</dbReference>
<evidence type="ECO:0000313" key="2">
    <source>
        <dbReference type="EMBL" id="EFH90320.1"/>
    </source>
</evidence>
<dbReference type="InParanoid" id="D6TEE7"/>
<organism evidence="2 3">
    <name type="scientific">Ktedonobacter racemifer DSM 44963</name>
    <dbReference type="NCBI Taxonomy" id="485913"/>
    <lineage>
        <taxon>Bacteria</taxon>
        <taxon>Bacillati</taxon>
        <taxon>Chloroflexota</taxon>
        <taxon>Ktedonobacteria</taxon>
        <taxon>Ktedonobacterales</taxon>
        <taxon>Ktedonobacteraceae</taxon>
        <taxon>Ktedonobacter</taxon>
    </lineage>
</organism>
<evidence type="ECO:0000313" key="3">
    <source>
        <dbReference type="Proteomes" id="UP000004508"/>
    </source>
</evidence>
<comment type="caution">
    <text evidence="2">The sequence shown here is derived from an EMBL/GenBank/DDBJ whole genome shotgun (WGS) entry which is preliminary data.</text>
</comment>
<keyword evidence="3" id="KW-1185">Reference proteome</keyword>
<reference evidence="2 3" key="1">
    <citation type="journal article" date="2011" name="Stand. Genomic Sci.">
        <title>Non-contiguous finished genome sequence and contextual data of the filamentous soil bacterium Ktedonobacter racemifer type strain (SOSP1-21).</title>
        <authorList>
            <person name="Chang Y.J."/>
            <person name="Land M."/>
            <person name="Hauser L."/>
            <person name="Chertkov O."/>
            <person name="Del Rio T.G."/>
            <person name="Nolan M."/>
            <person name="Copeland A."/>
            <person name="Tice H."/>
            <person name="Cheng J.F."/>
            <person name="Lucas S."/>
            <person name="Han C."/>
            <person name="Goodwin L."/>
            <person name="Pitluck S."/>
            <person name="Ivanova N."/>
            <person name="Ovchinikova G."/>
            <person name="Pati A."/>
            <person name="Chen A."/>
            <person name="Palaniappan K."/>
            <person name="Mavromatis K."/>
            <person name="Liolios K."/>
            <person name="Brettin T."/>
            <person name="Fiebig A."/>
            <person name="Rohde M."/>
            <person name="Abt B."/>
            <person name="Goker M."/>
            <person name="Detter J.C."/>
            <person name="Woyke T."/>
            <person name="Bristow J."/>
            <person name="Eisen J.A."/>
            <person name="Markowitz V."/>
            <person name="Hugenholtz P."/>
            <person name="Kyrpides N.C."/>
            <person name="Klenk H.P."/>
            <person name="Lapidus A."/>
        </authorList>
    </citation>
    <scope>NUCLEOTIDE SEQUENCE [LARGE SCALE GENOMIC DNA]</scope>
    <source>
        <strain evidence="3">DSM 44963</strain>
    </source>
</reference>
<keyword evidence="2" id="KW-0456">Lyase</keyword>
<sequence>MLMSNSHDSSMGGDFYEQPHEGLRHSPAMDPEVSAREIAREQVLLHALLEQGFLWDEAIKLIRMREHLYENTEMRQRMAEDCHIQFARWLYEQGELNEE</sequence>
<protein>
    <submittedName>
        <fullName evidence="2">Argininosuccinate lyase</fullName>
    </submittedName>
</protein>
<name>D6TEE7_KTERA</name>
<dbReference type="AlphaFoldDB" id="D6TEE7"/>
<dbReference type="EMBL" id="ADVG01000001">
    <property type="protein sequence ID" value="EFH90320.1"/>
    <property type="molecule type" value="Genomic_DNA"/>
</dbReference>
<proteinExistence type="predicted"/>
<gene>
    <name evidence="2" type="ORF">Krac_11938</name>
</gene>
<accession>D6TEE7</accession>